<comment type="function">
    <text evidence="6">Troponin is the central regulatory protein of striated muscle contraction. Tn consists of three components: Tn-I which is the inhibitor of actomyosin ATPase, Tn-T which contains the binding site for tropomyosin and Tn-C. The binding of calcium to Tn-C abolishes the inhibitory action of Tn on actin filaments.</text>
</comment>
<dbReference type="SUPFAM" id="SSF47473">
    <property type="entry name" value="EF-hand"/>
    <property type="match status" value="1"/>
</dbReference>
<comment type="caution">
    <text evidence="10">The sequence shown here is derived from an EMBL/GenBank/DDBJ whole genome shotgun (WGS) entry which is preliminary data.</text>
</comment>
<evidence type="ECO:0000259" key="9">
    <source>
        <dbReference type="PROSITE" id="PS50222"/>
    </source>
</evidence>
<evidence type="ECO:0000256" key="4">
    <source>
        <dbReference type="ARBA" id="ARBA00022990"/>
    </source>
</evidence>
<evidence type="ECO:0000256" key="8">
    <source>
        <dbReference type="SAM" id="MobiDB-lite"/>
    </source>
</evidence>
<feature type="compositionally biased region" description="Low complexity" evidence="8">
    <location>
        <begin position="33"/>
        <end position="62"/>
    </location>
</feature>
<evidence type="ECO:0000256" key="3">
    <source>
        <dbReference type="ARBA" id="ARBA00022837"/>
    </source>
</evidence>
<organism evidence="10 11">
    <name type="scientific">Amphibalanus amphitrite</name>
    <name type="common">Striped barnacle</name>
    <name type="synonym">Balanus amphitrite</name>
    <dbReference type="NCBI Taxonomy" id="1232801"/>
    <lineage>
        <taxon>Eukaryota</taxon>
        <taxon>Metazoa</taxon>
        <taxon>Ecdysozoa</taxon>
        <taxon>Arthropoda</taxon>
        <taxon>Crustacea</taxon>
        <taxon>Multicrustacea</taxon>
        <taxon>Cirripedia</taxon>
        <taxon>Thoracica</taxon>
        <taxon>Thoracicalcarea</taxon>
        <taxon>Balanomorpha</taxon>
        <taxon>Balanoidea</taxon>
        <taxon>Balanidae</taxon>
        <taxon>Amphibalaninae</taxon>
        <taxon>Amphibalanus</taxon>
    </lineage>
</organism>
<dbReference type="Gene3D" id="1.10.238.10">
    <property type="entry name" value="EF-hand"/>
    <property type="match status" value="2"/>
</dbReference>
<dbReference type="PANTHER" id="PTHR23048:SF0">
    <property type="entry name" value="CALMODULIN LIKE 3"/>
    <property type="match status" value="1"/>
</dbReference>
<dbReference type="EMBL" id="VIIS01000570">
    <property type="protein sequence ID" value="KAF0307446.1"/>
    <property type="molecule type" value="Genomic_DNA"/>
</dbReference>
<keyword evidence="11" id="KW-1185">Reference proteome</keyword>
<dbReference type="PROSITE" id="PS00018">
    <property type="entry name" value="EF_HAND_1"/>
    <property type="match status" value="2"/>
</dbReference>
<dbReference type="InterPro" id="IPR050230">
    <property type="entry name" value="CALM/Myosin/TropC-like"/>
</dbReference>
<dbReference type="AlphaFoldDB" id="A0A6A4WJ53"/>
<feature type="domain" description="EF-hand" evidence="9">
    <location>
        <begin position="169"/>
        <end position="204"/>
    </location>
</feature>
<keyword evidence="4" id="KW-0007">Acetylation</keyword>
<accession>A0A6A4WJ53</accession>
<dbReference type="CDD" id="cd00051">
    <property type="entry name" value="EFh"/>
    <property type="match status" value="1"/>
</dbReference>
<dbReference type="FunFam" id="1.10.238.10:FF:000103">
    <property type="entry name" value="Troponin C Ib"/>
    <property type="match status" value="1"/>
</dbReference>
<protein>
    <submittedName>
        <fullName evidence="10">Troponin C, isoform 1</fullName>
    </submittedName>
</protein>
<evidence type="ECO:0000256" key="1">
    <source>
        <dbReference type="ARBA" id="ARBA00022723"/>
    </source>
</evidence>
<keyword evidence="5" id="KW-0514">Muscle protein</keyword>
<evidence type="ECO:0000313" key="10">
    <source>
        <dbReference type="EMBL" id="KAF0307446.1"/>
    </source>
</evidence>
<name>A0A6A4WJ53_AMPAM</name>
<sequence>MDGILRTAQLSTHPANDWNRGASFPAARPDGNSRAVPVSRRVAAPADGCPSAGAVAAAARTRPPAPAADPHTQTTTMSDEDEKFSEETGLEKEQIVVLRRAFESFDKDKQGFITAVTVGDILRMMGIKVSSSSLKAIIEEIDEDGSGEIEFPEFLQLSAKFLIEEDEEAMLKELKEAFRLYDKEGNGYITTQTLKEILHELDPRLTEEELVGIIEEIDEDGSGTVDFDEFLEMMTG</sequence>
<dbReference type="GO" id="GO:0005509">
    <property type="term" value="F:calcium ion binding"/>
    <property type="evidence" value="ECO:0007669"/>
    <property type="project" value="InterPro"/>
</dbReference>
<feature type="domain" description="EF-hand" evidence="9">
    <location>
        <begin position="93"/>
        <end position="128"/>
    </location>
</feature>
<evidence type="ECO:0000256" key="2">
    <source>
        <dbReference type="ARBA" id="ARBA00022737"/>
    </source>
</evidence>
<evidence type="ECO:0000256" key="5">
    <source>
        <dbReference type="ARBA" id="ARBA00023179"/>
    </source>
</evidence>
<evidence type="ECO:0000256" key="6">
    <source>
        <dbReference type="ARBA" id="ARBA00037722"/>
    </source>
</evidence>
<reference evidence="10 11" key="1">
    <citation type="submission" date="2019-07" db="EMBL/GenBank/DDBJ databases">
        <title>Draft genome assembly of a fouling barnacle, Amphibalanus amphitrite (Darwin, 1854): The first reference genome for Thecostraca.</title>
        <authorList>
            <person name="Kim W."/>
        </authorList>
    </citation>
    <scope>NUCLEOTIDE SEQUENCE [LARGE SCALE GENOMIC DNA]</scope>
    <source>
        <strain evidence="10">SNU_AA5</strain>
        <tissue evidence="10">Soma without cirri and trophi</tissue>
    </source>
</reference>
<comment type="similarity">
    <text evidence="7">Belongs to the troponin C family.</text>
</comment>
<dbReference type="OrthoDB" id="26525at2759"/>
<dbReference type="SMART" id="SM00054">
    <property type="entry name" value="EFh"/>
    <property type="match status" value="4"/>
</dbReference>
<keyword evidence="1" id="KW-0479">Metal-binding</keyword>
<proteinExistence type="inferred from homology"/>
<feature type="domain" description="EF-hand" evidence="9">
    <location>
        <begin position="205"/>
        <end position="236"/>
    </location>
</feature>
<dbReference type="InterPro" id="IPR002048">
    <property type="entry name" value="EF_hand_dom"/>
</dbReference>
<dbReference type="PROSITE" id="PS50222">
    <property type="entry name" value="EF_HAND_2"/>
    <property type="match status" value="4"/>
</dbReference>
<dbReference type="GO" id="GO:0016460">
    <property type="term" value="C:myosin II complex"/>
    <property type="evidence" value="ECO:0007669"/>
    <property type="project" value="TreeGrafter"/>
</dbReference>
<feature type="domain" description="EF-hand" evidence="9">
    <location>
        <begin position="129"/>
        <end position="164"/>
    </location>
</feature>
<keyword evidence="3" id="KW-0106">Calcium</keyword>
<gene>
    <name evidence="10" type="primary">TNNC1_2</name>
    <name evidence="10" type="ORF">FJT64_002270</name>
</gene>
<evidence type="ECO:0000256" key="7">
    <source>
        <dbReference type="ARBA" id="ARBA00038202"/>
    </source>
</evidence>
<dbReference type="Pfam" id="PF13499">
    <property type="entry name" value="EF-hand_7"/>
    <property type="match status" value="2"/>
</dbReference>
<evidence type="ECO:0000313" key="11">
    <source>
        <dbReference type="Proteomes" id="UP000440578"/>
    </source>
</evidence>
<feature type="region of interest" description="Disordered" evidence="8">
    <location>
        <begin position="1"/>
        <end position="89"/>
    </location>
</feature>
<dbReference type="InterPro" id="IPR018247">
    <property type="entry name" value="EF_Hand_1_Ca_BS"/>
</dbReference>
<dbReference type="PANTHER" id="PTHR23048">
    <property type="entry name" value="MYOSIN LIGHT CHAIN 1, 3"/>
    <property type="match status" value="1"/>
</dbReference>
<dbReference type="InterPro" id="IPR011992">
    <property type="entry name" value="EF-hand-dom_pair"/>
</dbReference>
<dbReference type="Proteomes" id="UP000440578">
    <property type="component" value="Unassembled WGS sequence"/>
</dbReference>
<keyword evidence="2" id="KW-0677">Repeat</keyword>